<dbReference type="OrthoDB" id="6493944at2759"/>
<dbReference type="Pfam" id="PF15891">
    <property type="entry name" value="Nuc_deoxyri_tr2"/>
    <property type="match status" value="1"/>
</dbReference>
<keyword evidence="2" id="KW-1185">Reference proteome</keyword>
<dbReference type="PANTHER" id="PTHR36300:SF1">
    <property type="entry name" value="RAW, ISOFORM A"/>
    <property type="match status" value="1"/>
</dbReference>
<comment type="caution">
    <text evidence="1">The sequence shown here is derived from an EMBL/GenBank/DDBJ whole genome shotgun (WGS) entry which is preliminary data.</text>
</comment>
<protein>
    <submittedName>
        <fullName evidence="1">Uncharacterized protein</fullName>
    </submittedName>
</protein>
<accession>A0A8S3YJF6</accession>
<organism evidence="1 2">
    <name type="scientific">Candidula unifasciata</name>
    <dbReference type="NCBI Taxonomy" id="100452"/>
    <lineage>
        <taxon>Eukaryota</taxon>
        <taxon>Metazoa</taxon>
        <taxon>Spiralia</taxon>
        <taxon>Lophotrochozoa</taxon>
        <taxon>Mollusca</taxon>
        <taxon>Gastropoda</taxon>
        <taxon>Heterobranchia</taxon>
        <taxon>Euthyneura</taxon>
        <taxon>Panpulmonata</taxon>
        <taxon>Eupulmonata</taxon>
        <taxon>Stylommatophora</taxon>
        <taxon>Helicina</taxon>
        <taxon>Helicoidea</taxon>
        <taxon>Geomitridae</taxon>
        <taxon>Candidula</taxon>
    </lineage>
</organism>
<reference evidence="1" key="1">
    <citation type="submission" date="2021-04" db="EMBL/GenBank/DDBJ databases">
        <authorList>
            <consortium name="Molecular Ecology Group"/>
        </authorList>
    </citation>
    <scope>NUCLEOTIDE SEQUENCE</scope>
</reference>
<dbReference type="EMBL" id="CAJHNH020000148">
    <property type="protein sequence ID" value="CAG5115675.1"/>
    <property type="molecule type" value="Genomic_DNA"/>
</dbReference>
<dbReference type="Gene3D" id="3.40.50.450">
    <property type="match status" value="1"/>
</dbReference>
<dbReference type="InterPro" id="IPR039470">
    <property type="entry name" value="Nuc_deoxyri_tr2"/>
</dbReference>
<feature type="non-terminal residue" evidence="1">
    <location>
        <position position="188"/>
    </location>
</feature>
<proteinExistence type="predicted"/>
<sequence length="188" mass="21092">KPSVVNMLVTRLSAPFTWLLGKLKGEVQEAEVIEEVYDVYLGGSCGVSNWREEIAIPLLRREGVSYLNPLVTKWSDHLIPMQAAEREKCRLLLFVITDCTRAIGAMVEAGYYIGCGCRVVLCLETLQPDKAVEGEQMTERAMTDYNRGRIYLSDMASREGVPVFQDVRESVESVVRTLQKLDSLAEIS</sequence>
<evidence type="ECO:0000313" key="1">
    <source>
        <dbReference type="EMBL" id="CAG5115675.1"/>
    </source>
</evidence>
<dbReference type="GO" id="GO:0005886">
    <property type="term" value="C:plasma membrane"/>
    <property type="evidence" value="ECO:0007669"/>
    <property type="project" value="TreeGrafter"/>
</dbReference>
<gene>
    <name evidence="1" type="ORF">CUNI_LOCUS1233</name>
</gene>
<dbReference type="AlphaFoldDB" id="A0A8S3YJF6"/>
<dbReference type="PANTHER" id="PTHR36300">
    <property type="entry name" value="RAW, ISOFORM A"/>
    <property type="match status" value="1"/>
</dbReference>
<name>A0A8S3YJF6_9EUPU</name>
<evidence type="ECO:0000313" key="2">
    <source>
        <dbReference type="Proteomes" id="UP000678393"/>
    </source>
</evidence>
<dbReference type="Proteomes" id="UP000678393">
    <property type="component" value="Unassembled WGS sequence"/>
</dbReference>